<keyword evidence="3" id="KW-1185">Reference proteome</keyword>
<accession>A0A9D4GJT4</accession>
<dbReference type="EMBL" id="JAIWYP010000005">
    <property type="protein sequence ID" value="KAH3818200.1"/>
    <property type="molecule type" value="Genomic_DNA"/>
</dbReference>
<reference evidence="1" key="1">
    <citation type="journal article" date="2019" name="bioRxiv">
        <title>The Genome of the Zebra Mussel, Dreissena polymorpha: A Resource for Invasive Species Research.</title>
        <authorList>
            <person name="McCartney M.A."/>
            <person name="Auch B."/>
            <person name="Kono T."/>
            <person name="Mallez S."/>
            <person name="Zhang Y."/>
            <person name="Obille A."/>
            <person name="Becker A."/>
            <person name="Abrahante J.E."/>
            <person name="Garbe J."/>
            <person name="Badalamenti J.P."/>
            <person name="Herman A."/>
            <person name="Mangelson H."/>
            <person name="Liachko I."/>
            <person name="Sullivan S."/>
            <person name="Sone E.D."/>
            <person name="Koren S."/>
            <person name="Silverstein K.A.T."/>
            <person name="Beckman K.B."/>
            <person name="Gohl D.M."/>
        </authorList>
    </citation>
    <scope>NUCLEOTIDE SEQUENCE</scope>
    <source>
        <strain evidence="1">Duluth1</strain>
        <tissue evidence="1">Whole animal</tissue>
    </source>
</reference>
<proteinExistence type="predicted"/>
<evidence type="ECO:0000313" key="2">
    <source>
        <dbReference type="EMBL" id="KAH3818200.1"/>
    </source>
</evidence>
<sequence length="54" mass="6142">MLFAAHQYINVGNEDFVCDTCTPVVYPNVTPVTIYRLLSFSERDFSNIEATHTT</sequence>
<organism evidence="1 3">
    <name type="scientific">Dreissena polymorpha</name>
    <name type="common">Zebra mussel</name>
    <name type="synonym">Mytilus polymorpha</name>
    <dbReference type="NCBI Taxonomy" id="45954"/>
    <lineage>
        <taxon>Eukaryota</taxon>
        <taxon>Metazoa</taxon>
        <taxon>Spiralia</taxon>
        <taxon>Lophotrochozoa</taxon>
        <taxon>Mollusca</taxon>
        <taxon>Bivalvia</taxon>
        <taxon>Autobranchia</taxon>
        <taxon>Heteroconchia</taxon>
        <taxon>Euheterodonta</taxon>
        <taxon>Imparidentia</taxon>
        <taxon>Neoheterodontei</taxon>
        <taxon>Myida</taxon>
        <taxon>Dreissenoidea</taxon>
        <taxon>Dreissenidae</taxon>
        <taxon>Dreissena</taxon>
    </lineage>
</organism>
<dbReference type="AlphaFoldDB" id="A0A9D4GJT4"/>
<evidence type="ECO:0000313" key="1">
    <source>
        <dbReference type="EMBL" id="KAH3818183.1"/>
    </source>
</evidence>
<comment type="caution">
    <text evidence="1">The sequence shown here is derived from an EMBL/GenBank/DDBJ whole genome shotgun (WGS) entry which is preliminary data.</text>
</comment>
<dbReference type="EMBL" id="JAIWYP010000005">
    <property type="protein sequence ID" value="KAH3818183.1"/>
    <property type="molecule type" value="Genomic_DNA"/>
</dbReference>
<protein>
    <submittedName>
        <fullName evidence="1">Uncharacterized protein</fullName>
    </submittedName>
</protein>
<dbReference type="Proteomes" id="UP000828390">
    <property type="component" value="Unassembled WGS sequence"/>
</dbReference>
<gene>
    <name evidence="1" type="ORF">DPMN_119781</name>
    <name evidence="2" type="ORF">DPMN_119799</name>
</gene>
<reference evidence="1" key="2">
    <citation type="submission" date="2020-11" db="EMBL/GenBank/DDBJ databases">
        <authorList>
            <person name="McCartney M.A."/>
            <person name="Auch B."/>
            <person name="Kono T."/>
            <person name="Mallez S."/>
            <person name="Becker A."/>
            <person name="Gohl D.M."/>
            <person name="Silverstein K.A.T."/>
            <person name="Koren S."/>
            <person name="Bechman K.B."/>
            <person name="Herman A."/>
            <person name="Abrahante J.E."/>
            <person name="Garbe J."/>
        </authorList>
    </citation>
    <scope>NUCLEOTIDE SEQUENCE</scope>
    <source>
        <strain evidence="1">Duluth1</strain>
        <tissue evidence="1">Whole animal</tissue>
    </source>
</reference>
<evidence type="ECO:0000313" key="3">
    <source>
        <dbReference type="Proteomes" id="UP000828390"/>
    </source>
</evidence>
<name>A0A9D4GJT4_DREPO</name>